<dbReference type="InterPro" id="IPR057051">
    <property type="entry name" value="PARP14_RPM_1"/>
</dbReference>
<dbReference type="InterPro" id="IPR039399">
    <property type="entry name" value="Deltex_C_sf"/>
</dbReference>
<keyword evidence="12" id="KW-1185">Reference proteome</keyword>
<keyword evidence="6 8" id="KW-0863">Zinc-finger</keyword>
<keyword evidence="5 9" id="KW-0479">Metal-binding</keyword>
<evidence type="ECO:0000313" key="12">
    <source>
        <dbReference type="Proteomes" id="UP000694421"/>
    </source>
</evidence>
<dbReference type="GO" id="GO:0008333">
    <property type="term" value="P:endosome to lysosome transport"/>
    <property type="evidence" value="ECO:0007669"/>
    <property type="project" value="Ensembl"/>
</dbReference>
<evidence type="ECO:0000256" key="9">
    <source>
        <dbReference type="RuleBase" id="RU367105"/>
    </source>
</evidence>
<reference evidence="11" key="2">
    <citation type="submission" date="2025-09" db="UniProtKB">
        <authorList>
            <consortium name="Ensembl"/>
        </authorList>
    </citation>
    <scope>IDENTIFICATION</scope>
</reference>
<organism evidence="11 12">
    <name type="scientific">Salvator merianae</name>
    <name type="common">Argentine black and white tegu</name>
    <name type="synonym">Tupinambis merianae</name>
    <dbReference type="NCBI Taxonomy" id="96440"/>
    <lineage>
        <taxon>Eukaryota</taxon>
        <taxon>Metazoa</taxon>
        <taxon>Chordata</taxon>
        <taxon>Craniata</taxon>
        <taxon>Vertebrata</taxon>
        <taxon>Euteleostomi</taxon>
        <taxon>Lepidosauria</taxon>
        <taxon>Squamata</taxon>
        <taxon>Bifurcata</taxon>
        <taxon>Unidentata</taxon>
        <taxon>Episquamata</taxon>
        <taxon>Laterata</taxon>
        <taxon>Teiioidea</taxon>
        <taxon>Teiidae</taxon>
        <taxon>Salvator</taxon>
    </lineage>
</organism>
<dbReference type="GO" id="GO:0032991">
    <property type="term" value="C:protein-containing complex"/>
    <property type="evidence" value="ECO:0007669"/>
    <property type="project" value="Ensembl"/>
</dbReference>
<comment type="catalytic activity">
    <reaction evidence="1 9">
        <text>S-ubiquitinyl-[E2 ubiquitin-conjugating enzyme]-L-cysteine + [acceptor protein]-L-lysine = [E2 ubiquitin-conjugating enzyme]-L-cysteine + N(6)-ubiquitinyl-[acceptor protein]-L-lysine.</text>
        <dbReference type="EC" id="2.3.2.27"/>
    </reaction>
</comment>
<name>A0A8D0CEM3_SALMN</name>
<evidence type="ECO:0000313" key="11">
    <source>
        <dbReference type="Ensembl" id="ENSSMRP00000018451.1"/>
    </source>
</evidence>
<dbReference type="Ensembl" id="ENSSMRT00000021612.1">
    <property type="protein sequence ID" value="ENSSMRP00000018451.1"/>
    <property type="gene ID" value="ENSSMRG00000014351.1"/>
</dbReference>
<dbReference type="PANTHER" id="PTHR12622">
    <property type="entry name" value="DELTEX-RELATED"/>
    <property type="match status" value="1"/>
</dbReference>
<dbReference type="Pfam" id="PF13923">
    <property type="entry name" value="zf-C3HC4_2"/>
    <property type="match status" value="1"/>
</dbReference>
<dbReference type="GeneTree" id="ENSGT00940000154578"/>
<evidence type="ECO:0000256" key="4">
    <source>
        <dbReference type="ARBA" id="ARBA00022679"/>
    </source>
</evidence>
<dbReference type="GO" id="GO:1900182">
    <property type="term" value="P:positive regulation of protein localization to nucleus"/>
    <property type="evidence" value="ECO:0007669"/>
    <property type="project" value="Ensembl"/>
</dbReference>
<dbReference type="GO" id="GO:0004857">
    <property type="term" value="F:enzyme inhibitor activity"/>
    <property type="evidence" value="ECO:0007669"/>
    <property type="project" value="Ensembl"/>
</dbReference>
<dbReference type="EC" id="2.3.2.27" evidence="9"/>
<dbReference type="GO" id="GO:0141000">
    <property type="term" value="F:histone H4K91 ubiquitin ligase activity"/>
    <property type="evidence" value="ECO:0007669"/>
    <property type="project" value="Ensembl"/>
</dbReference>
<dbReference type="GO" id="GO:0006302">
    <property type="term" value="P:double-strand break repair"/>
    <property type="evidence" value="ECO:0007669"/>
    <property type="project" value="Ensembl"/>
</dbReference>
<feature type="domain" description="RING-type" evidence="10">
    <location>
        <begin position="642"/>
        <end position="681"/>
    </location>
</feature>
<dbReference type="FunFam" id="3.30.390.130:FF:000001">
    <property type="entry name" value="Probable E3 ubiquitin-protein ligase DTX3"/>
    <property type="match status" value="1"/>
</dbReference>
<evidence type="ECO:0000256" key="7">
    <source>
        <dbReference type="ARBA" id="ARBA00022833"/>
    </source>
</evidence>
<dbReference type="GO" id="GO:0097677">
    <property type="term" value="F:STAT family protein binding"/>
    <property type="evidence" value="ECO:0007669"/>
    <property type="project" value="Ensembl"/>
</dbReference>
<comment type="subcellular location">
    <subcellularLocation>
        <location evidence="9">Cytoplasm</location>
    </subcellularLocation>
</comment>
<dbReference type="Pfam" id="PF23222">
    <property type="entry name" value="RRM_PARP14_1"/>
    <property type="match status" value="1"/>
</dbReference>
<dbReference type="GO" id="GO:1902966">
    <property type="term" value="P:positive regulation of protein localization to early endosome"/>
    <property type="evidence" value="ECO:0007669"/>
    <property type="project" value="Ensembl"/>
</dbReference>
<dbReference type="GO" id="GO:0051865">
    <property type="term" value="P:protein autoubiquitination"/>
    <property type="evidence" value="ECO:0007669"/>
    <property type="project" value="Ensembl"/>
</dbReference>
<comment type="similarity">
    <text evidence="3 9">Belongs to the Deltex family.</text>
</comment>
<proteinExistence type="inferred from homology"/>
<dbReference type="PROSITE" id="PS50089">
    <property type="entry name" value="ZF_RING_2"/>
    <property type="match status" value="1"/>
</dbReference>
<dbReference type="PROSITE" id="PS00518">
    <property type="entry name" value="ZF_RING_1"/>
    <property type="match status" value="1"/>
</dbReference>
<dbReference type="GO" id="GO:0005769">
    <property type="term" value="C:early endosome"/>
    <property type="evidence" value="ECO:0007669"/>
    <property type="project" value="Ensembl"/>
</dbReference>
<accession>A0A8D0CEM3</accession>
<dbReference type="GO" id="GO:0005764">
    <property type="term" value="C:lysosome"/>
    <property type="evidence" value="ECO:0007669"/>
    <property type="project" value="Ensembl"/>
</dbReference>
<dbReference type="AlphaFoldDB" id="A0A8D0CEM3"/>
<dbReference type="GO" id="GO:0140861">
    <property type="term" value="P:DNA repair-dependent chromatin remodeling"/>
    <property type="evidence" value="ECO:0007669"/>
    <property type="project" value="Ensembl"/>
</dbReference>
<keyword evidence="7 9" id="KW-0862">Zinc</keyword>
<dbReference type="InterPro" id="IPR048418">
    <property type="entry name" value="DTX3L_a/b_dom"/>
</dbReference>
<dbReference type="GO" id="GO:0044389">
    <property type="term" value="F:ubiquitin-like protein ligase binding"/>
    <property type="evidence" value="ECO:0007669"/>
    <property type="project" value="Ensembl"/>
</dbReference>
<evidence type="ECO:0000256" key="5">
    <source>
        <dbReference type="ARBA" id="ARBA00022723"/>
    </source>
</evidence>
<dbReference type="Gene3D" id="3.30.70.330">
    <property type="match status" value="1"/>
</dbReference>
<dbReference type="GO" id="GO:0007219">
    <property type="term" value="P:Notch signaling pathway"/>
    <property type="evidence" value="ECO:0007669"/>
    <property type="project" value="InterPro"/>
</dbReference>
<dbReference type="InterPro" id="IPR001841">
    <property type="entry name" value="Znf_RING"/>
</dbReference>
<dbReference type="Pfam" id="PF21717">
    <property type="entry name" value="DTX3L_a-b"/>
    <property type="match status" value="1"/>
</dbReference>
<dbReference type="InterPro" id="IPR039396">
    <property type="entry name" value="Deltex_C"/>
</dbReference>
<dbReference type="GO" id="GO:0005654">
    <property type="term" value="C:nucleoplasm"/>
    <property type="evidence" value="ECO:0007669"/>
    <property type="project" value="Ensembl"/>
</dbReference>
<dbReference type="GO" id="GO:0070936">
    <property type="term" value="P:protein K48-linked ubiquitination"/>
    <property type="evidence" value="ECO:0007669"/>
    <property type="project" value="Ensembl"/>
</dbReference>
<dbReference type="GO" id="GO:0045893">
    <property type="term" value="P:positive regulation of DNA-templated transcription"/>
    <property type="evidence" value="ECO:0007669"/>
    <property type="project" value="Ensembl"/>
</dbReference>
<dbReference type="GO" id="GO:2000646">
    <property type="term" value="P:positive regulation of receptor catabolic process"/>
    <property type="evidence" value="ECO:0007669"/>
    <property type="project" value="Ensembl"/>
</dbReference>
<evidence type="ECO:0000256" key="1">
    <source>
        <dbReference type="ARBA" id="ARBA00000900"/>
    </source>
</evidence>
<dbReference type="InterPro" id="IPR012677">
    <property type="entry name" value="Nucleotide-bd_a/b_plait_sf"/>
</dbReference>
<sequence>MAGTPSPLLVRVSPRQNHIEKLETKLSIYFQSRNRSGGGECDVQVFDRDQGVYAVQFQSEEVTIRVKKCAPHFIEVGGKLLEIDILPDSKVLQMDLAEQLLTKNSMRPAANSSSLNTTLLQKDTEKKTLAENHTRDTLENFSKQIFLQVSATLNTDLFTSAQRRQVTESCPALKIDLCTHRGIEKVSGDYSGIAVLHSQFERLLQSSSHHQNVSSHPLWQNSIEESNVVKHRNGRETDVDELEGYSCSVGQKYVEKSSVENYRNGRKNNVDKLGDSSHPVLQNNMEESNMENHQIEREDEGEKLEVPSAIFEYFSQVCKEQMDDLEKKFSVKVTSKECGNGYTSVQFVSEESPSLTEKAQQTFVTAFQKVAANVTQEKISFTDRAEHSKALEMVTQWNKGEKNQDKKVLIKPEGMALILRGPAKAISAAKEHIQKKEVENLTKKPKVHSLKSGFEVDVDVYEFVEPALMEEIQIIKKMYFTVFEKKPCLKSNKFRIFFKPERTAYTDMSSEAYERFIRVYQKILTEPKEKLIPLSLDQKLKIDMFFQQLTVENPKTKMEKKKEGLLLSGLPEPVCSTEKHIMYFLKSSINASVGNVGESLLSSSFEKTSQSYLEQKNDQKKYPPALSGQSDSKEVGVTEETCPICMDKIRQKKVLTKCKHEFCTKCINEAMKYKPVCPLCNVSYGKVEGNQPPGSMHVKKISYPLPGYERCGAIEIYYNIPSGMQTKQHPNPGKPFTGANRTAYLPDNSEGNKILRMLRQAFDQKLIFTVGQSRTTGATDVVTWNDIHHKTSIFGGPNQFGYPDPHYLKRVEEELKAKGIE</sequence>
<dbReference type="InterPro" id="IPR017907">
    <property type="entry name" value="Znf_RING_CS"/>
</dbReference>
<dbReference type="InterPro" id="IPR013083">
    <property type="entry name" value="Znf_RING/FYVE/PHD"/>
</dbReference>
<dbReference type="CDD" id="cd09633">
    <property type="entry name" value="Deltex_C"/>
    <property type="match status" value="1"/>
</dbReference>
<evidence type="ECO:0000259" key="10">
    <source>
        <dbReference type="PROSITE" id="PS50089"/>
    </source>
</evidence>
<dbReference type="Pfam" id="PF18102">
    <property type="entry name" value="DTC"/>
    <property type="match status" value="1"/>
</dbReference>
<dbReference type="GO" id="GO:0006511">
    <property type="term" value="P:ubiquitin-dependent protein catabolic process"/>
    <property type="evidence" value="ECO:0007669"/>
    <property type="project" value="Ensembl"/>
</dbReference>
<dbReference type="OMA" id="FKYICPD"/>
<dbReference type="Gene3D" id="3.30.40.10">
    <property type="entry name" value="Zinc/RING finger domain, C3HC4 (zinc finger)"/>
    <property type="match status" value="1"/>
</dbReference>
<dbReference type="InterPro" id="IPR039398">
    <property type="entry name" value="Deltex_fam"/>
</dbReference>
<dbReference type="Pfam" id="PF21718">
    <property type="entry name" value="KH_DTX3L"/>
    <property type="match status" value="2"/>
</dbReference>
<dbReference type="Proteomes" id="UP000694421">
    <property type="component" value="Unplaced"/>
</dbReference>
<dbReference type="UniPathway" id="UPA00143"/>
<dbReference type="GO" id="GO:0008270">
    <property type="term" value="F:zinc ion binding"/>
    <property type="evidence" value="ECO:0007669"/>
    <property type="project" value="UniProtKB-KW"/>
</dbReference>
<dbReference type="Gene3D" id="3.30.390.130">
    <property type="match status" value="1"/>
</dbReference>
<evidence type="ECO:0000256" key="6">
    <source>
        <dbReference type="ARBA" id="ARBA00022771"/>
    </source>
</evidence>
<dbReference type="GO" id="GO:0005829">
    <property type="term" value="C:cytosol"/>
    <property type="evidence" value="ECO:0007669"/>
    <property type="project" value="Ensembl"/>
</dbReference>
<dbReference type="InterPro" id="IPR048409">
    <property type="entry name" value="DTX3L_KH-like"/>
</dbReference>
<dbReference type="SMART" id="SM00184">
    <property type="entry name" value="RING"/>
    <property type="match status" value="1"/>
</dbReference>
<comment type="pathway">
    <text evidence="2 9">Protein modification; protein ubiquitination.</text>
</comment>
<dbReference type="GO" id="GO:0042393">
    <property type="term" value="F:histone binding"/>
    <property type="evidence" value="ECO:0007669"/>
    <property type="project" value="Ensembl"/>
</dbReference>
<dbReference type="SUPFAM" id="SSF57850">
    <property type="entry name" value="RING/U-box"/>
    <property type="match status" value="1"/>
</dbReference>
<evidence type="ECO:0000256" key="8">
    <source>
        <dbReference type="PROSITE-ProRule" id="PRU00175"/>
    </source>
</evidence>
<reference evidence="11" key="1">
    <citation type="submission" date="2025-08" db="UniProtKB">
        <authorList>
            <consortium name="Ensembl"/>
        </authorList>
    </citation>
    <scope>IDENTIFICATION</scope>
</reference>
<dbReference type="GO" id="GO:0000077">
    <property type="term" value="P:DNA damage checkpoint signaling"/>
    <property type="evidence" value="ECO:0007669"/>
    <property type="project" value="Ensembl"/>
</dbReference>
<keyword evidence="9" id="KW-0963">Cytoplasm</keyword>
<protein>
    <recommendedName>
        <fullName evidence="9">E3 ubiquitin-protein ligase</fullName>
        <ecNumber evidence="9">2.3.2.27</ecNumber>
    </recommendedName>
</protein>
<evidence type="ECO:0000256" key="2">
    <source>
        <dbReference type="ARBA" id="ARBA00004906"/>
    </source>
</evidence>
<keyword evidence="4 9" id="KW-0808">Transferase</keyword>
<dbReference type="GO" id="GO:0140768">
    <property type="term" value="F:protein ADP-ribosyltransferase-substrate adaptor activity"/>
    <property type="evidence" value="ECO:0007669"/>
    <property type="project" value="Ensembl"/>
</dbReference>
<evidence type="ECO:0000256" key="3">
    <source>
        <dbReference type="ARBA" id="ARBA00009413"/>
    </source>
</evidence>
<dbReference type="GO" id="GO:0002230">
    <property type="term" value="P:positive regulation of defense response to virus by host"/>
    <property type="evidence" value="ECO:0007669"/>
    <property type="project" value="Ensembl"/>
</dbReference>